<evidence type="ECO:0000256" key="1">
    <source>
        <dbReference type="SAM" id="MobiDB-lite"/>
    </source>
</evidence>
<name>A0A3L6QDR8_PANMI</name>
<sequence>MPLTSTSAALVAHKRSPHAPVLARPARPARASERSRWPDAASRATMAPLARPRKPPPVARPWRRRRGHAQANPQLQHHAAASPSAVPPAAHAGPPLPLLLGTSPPHHG</sequence>
<keyword evidence="3" id="KW-1185">Reference proteome</keyword>
<feature type="compositionally biased region" description="Low complexity" evidence="1">
    <location>
        <begin position="18"/>
        <end position="29"/>
    </location>
</feature>
<dbReference type="Proteomes" id="UP000275267">
    <property type="component" value="Unassembled WGS sequence"/>
</dbReference>
<organism evidence="2 3">
    <name type="scientific">Panicum miliaceum</name>
    <name type="common">Proso millet</name>
    <name type="synonym">Broomcorn millet</name>
    <dbReference type="NCBI Taxonomy" id="4540"/>
    <lineage>
        <taxon>Eukaryota</taxon>
        <taxon>Viridiplantae</taxon>
        <taxon>Streptophyta</taxon>
        <taxon>Embryophyta</taxon>
        <taxon>Tracheophyta</taxon>
        <taxon>Spermatophyta</taxon>
        <taxon>Magnoliopsida</taxon>
        <taxon>Liliopsida</taxon>
        <taxon>Poales</taxon>
        <taxon>Poaceae</taxon>
        <taxon>PACMAD clade</taxon>
        <taxon>Panicoideae</taxon>
        <taxon>Panicodae</taxon>
        <taxon>Paniceae</taxon>
        <taxon>Panicinae</taxon>
        <taxon>Panicum</taxon>
        <taxon>Panicum sect. Panicum</taxon>
    </lineage>
</organism>
<dbReference type="AlphaFoldDB" id="A0A3L6QDR8"/>
<dbReference type="EMBL" id="PQIB02000012">
    <property type="protein sequence ID" value="RLM78520.1"/>
    <property type="molecule type" value="Genomic_DNA"/>
</dbReference>
<protein>
    <submittedName>
        <fullName evidence="2">Uncharacterized protein</fullName>
    </submittedName>
</protein>
<feature type="region of interest" description="Disordered" evidence="1">
    <location>
        <begin position="1"/>
        <end position="108"/>
    </location>
</feature>
<evidence type="ECO:0000313" key="3">
    <source>
        <dbReference type="Proteomes" id="UP000275267"/>
    </source>
</evidence>
<evidence type="ECO:0000313" key="2">
    <source>
        <dbReference type="EMBL" id="RLM78520.1"/>
    </source>
</evidence>
<gene>
    <name evidence="2" type="ORF">C2845_PM12G05660</name>
</gene>
<proteinExistence type="predicted"/>
<feature type="compositionally biased region" description="Low complexity" evidence="1">
    <location>
        <begin position="77"/>
        <end position="108"/>
    </location>
</feature>
<accession>A0A3L6QDR8</accession>
<comment type="caution">
    <text evidence="2">The sequence shown here is derived from an EMBL/GenBank/DDBJ whole genome shotgun (WGS) entry which is preliminary data.</text>
</comment>
<reference evidence="3" key="1">
    <citation type="journal article" date="2019" name="Nat. Commun.">
        <title>The genome of broomcorn millet.</title>
        <authorList>
            <person name="Zou C."/>
            <person name="Miki D."/>
            <person name="Li D."/>
            <person name="Tang Q."/>
            <person name="Xiao L."/>
            <person name="Rajput S."/>
            <person name="Deng P."/>
            <person name="Jia W."/>
            <person name="Huang R."/>
            <person name="Zhang M."/>
            <person name="Sun Y."/>
            <person name="Hu J."/>
            <person name="Fu X."/>
            <person name="Schnable P.S."/>
            <person name="Li F."/>
            <person name="Zhang H."/>
            <person name="Feng B."/>
            <person name="Zhu X."/>
            <person name="Liu R."/>
            <person name="Schnable J.C."/>
            <person name="Zhu J.-K."/>
            <person name="Zhang H."/>
        </authorList>
    </citation>
    <scope>NUCLEOTIDE SEQUENCE [LARGE SCALE GENOMIC DNA]</scope>
</reference>